<evidence type="ECO:0000256" key="6">
    <source>
        <dbReference type="ARBA" id="ARBA00022692"/>
    </source>
</evidence>
<dbReference type="GO" id="GO:0009927">
    <property type="term" value="F:histidine phosphotransfer kinase activity"/>
    <property type="evidence" value="ECO:0007669"/>
    <property type="project" value="TreeGrafter"/>
</dbReference>
<dbReference type="OrthoDB" id="9764438at2"/>
<dbReference type="EMBL" id="CYSF01000005">
    <property type="protein sequence ID" value="CUH83600.1"/>
    <property type="molecule type" value="Genomic_DNA"/>
</dbReference>
<dbReference type="EC" id="2.7.13.3" evidence="3"/>
<dbReference type="GO" id="GO:0000155">
    <property type="term" value="F:phosphorelay sensor kinase activity"/>
    <property type="evidence" value="ECO:0007669"/>
    <property type="project" value="InterPro"/>
</dbReference>
<evidence type="ECO:0000259" key="13">
    <source>
        <dbReference type="PROSITE" id="PS50839"/>
    </source>
</evidence>
<dbReference type="CDD" id="cd00082">
    <property type="entry name" value="HisKA"/>
    <property type="match status" value="1"/>
</dbReference>
<evidence type="ECO:0000313" key="14">
    <source>
        <dbReference type="EMBL" id="CUH83600.1"/>
    </source>
</evidence>
<dbReference type="Pfam" id="PF12860">
    <property type="entry name" value="PAS_7"/>
    <property type="match status" value="1"/>
</dbReference>
<evidence type="ECO:0000256" key="4">
    <source>
        <dbReference type="ARBA" id="ARBA00022553"/>
    </source>
</evidence>
<evidence type="ECO:0000256" key="8">
    <source>
        <dbReference type="ARBA" id="ARBA00022989"/>
    </source>
</evidence>
<evidence type="ECO:0000256" key="1">
    <source>
        <dbReference type="ARBA" id="ARBA00000085"/>
    </source>
</evidence>
<dbReference type="Gene3D" id="3.30.450.20">
    <property type="entry name" value="PAS domain"/>
    <property type="match status" value="1"/>
</dbReference>
<dbReference type="InterPro" id="IPR036097">
    <property type="entry name" value="HisK_dim/P_sf"/>
</dbReference>
<dbReference type="Pfam" id="PF03924">
    <property type="entry name" value="CHASE"/>
    <property type="match status" value="1"/>
</dbReference>
<evidence type="ECO:0000313" key="15">
    <source>
        <dbReference type="Proteomes" id="UP000051681"/>
    </source>
</evidence>
<dbReference type="Proteomes" id="UP000051681">
    <property type="component" value="Unassembled WGS sequence"/>
</dbReference>
<gene>
    <name evidence="14" type="primary">pleC</name>
    <name evidence="14" type="ORF">TM5383_00792</name>
</gene>
<dbReference type="SMART" id="SM01079">
    <property type="entry name" value="CHASE"/>
    <property type="match status" value="1"/>
</dbReference>
<comment type="subcellular location">
    <subcellularLocation>
        <location evidence="2">Membrane</location>
    </subcellularLocation>
</comment>
<keyword evidence="4" id="KW-0597">Phosphoprotein</keyword>
<feature type="transmembrane region" description="Helical" evidence="11">
    <location>
        <begin position="301"/>
        <end position="320"/>
    </location>
</feature>
<dbReference type="STRING" id="340021.TM5383_00792"/>
<dbReference type="SMART" id="SM00387">
    <property type="entry name" value="HATPase_c"/>
    <property type="match status" value="1"/>
</dbReference>
<dbReference type="SMART" id="SM00388">
    <property type="entry name" value="HisKA"/>
    <property type="match status" value="1"/>
</dbReference>
<evidence type="ECO:0000256" key="9">
    <source>
        <dbReference type="ARBA" id="ARBA00023012"/>
    </source>
</evidence>
<feature type="transmembrane region" description="Helical" evidence="11">
    <location>
        <begin position="42"/>
        <end position="62"/>
    </location>
</feature>
<dbReference type="InterPro" id="IPR006189">
    <property type="entry name" value="CHASE_dom"/>
</dbReference>
<keyword evidence="8 11" id="KW-1133">Transmembrane helix</keyword>
<protein>
    <recommendedName>
        <fullName evidence="3">histidine kinase</fullName>
        <ecNumber evidence="3">2.7.13.3</ecNumber>
    </recommendedName>
</protein>
<name>A0A0P1GN45_9RHOB</name>
<dbReference type="PANTHER" id="PTHR43047:SF72">
    <property type="entry name" value="OSMOSENSING HISTIDINE PROTEIN KINASE SLN1"/>
    <property type="match status" value="1"/>
</dbReference>
<feature type="domain" description="Histidine kinase" evidence="12">
    <location>
        <begin position="468"/>
        <end position="702"/>
    </location>
</feature>
<dbReference type="Gene3D" id="1.10.287.130">
    <property type="match status" value="1"/>
</dbReference>
<dbReference type="Gene3D" id="3.30.450.350">
    <property type="entry name" value="CHASE domain"/>
    <property type="match status" value="1"/>
</dbReference>
<evidence type="ECO:0000259" key="12">
    <source>
        <dbReference type="PROSITE" id="PS50109"/>
    </source>
</evidence>
<evidence type="ECO:0000256" key="7">
    <source>
        <dbReference type="ARBA" id="ARBA00022777"/>
    </source>
</evidence>
<dbReference type="Gene3D" id="3.30.565.10">
    <property type="entry name" value="Histidine kinase-like ATPase, C-terminal domain"/>
    <property type="match status" value="1"/>
</dbReference>
<organism evidence="14 15">
    <name type="scientific">Thalassovita mediterranea</name>
    <dbReference type="NCBI Taxonomy" id="340021"/>
    <lineage>
        <taxon>Bacteria</taxon>
        <taxon>Pseudomonadati</taxon>
        <taxon>Pseudomonadota</taxon>
        <taxon>Alphaproteobacteria</taxon>
        <taxon>Rhodobacterales</taxon>
        <taxon>Roseobacteraceae</taxon>
        <taxon>Thalassovita</taxon>
    </lineage>
</organism>
<dbReference type="AlphaFoldDB" id="A0A0P1GN45"/>
<dbReference type="PROSITE" id="PS50109">
    <property type="entry name" value="HIS_KIN"/>
    <property type="match status" value="1"/>
</dbReference>
<dbReference type="InterPro" id="IPR036890">
    <property type="entry name" value="HATPase_C_sf"/>
</dbReference>
<keyword evidence="6 11" id="KW-0812">Transmembrane</keyword>
<evidence type="ECO:0000256" key="11">
    <source>
        <dbReference type="SAM" id="Phobius"/>
    </source>
</evidence>
<reference evidence="14 15" key="1">
    <citation type="submission" date="2015-09" db="EMBL/GenBank/DDBJ databases">
        <authorList>
            <consortium name="Swine Surveillance"/>
        </authorList>
    </citation>
    <scope>NUCLEOTIDE SEQUENCE [LARGE SCALE GENOMIC DNA]</scope>
    <source>
        <strain evidence="14 15">CECT 8383</strain>
    </source>
</reference>
<accession>A0A0P1GN45</accession>
<dbReference type="InterPro" id="IPR004358">
    <property type="entry name" value="Sig_transdc_His_kin-like_C"/>
</dbReference>
<evidence type="ECO:0000256" key="2">
    <source>
        <dbReference type="ARBA" id="ARBA00004370"/>
    </source>
</evidence>
<dbReference type="CDD" id="cd16922">
    <property type="entry name" value="HATPase_EvgS-ArcB-TorS-like"/>
    <property type="match status" value="1"/>
</dbReference>
<keyword evidence="7" id="KW-0418">Kinase</keyword>
<keyword evidence="5 14" id="KW-0808">Transferase</keyword>
<comment type="catalytic activity">
    <reaction evidence="1">
        <text>ATP + protein L-histidine = ADP + protein N-phospho-L-histidine.</text>
        <dbReference type="EC" id="2.7.13.3"/>
    </reaction>
</comment>
<dbReference type="GO" id="GO:0005886">
    <property type="term" value="C:plasma membrane"/>
    <property type="evidence" value="ECO:0007669"/>
    <property type="project" value="TreeGrafter"/>
</dbReference>
<dbReference type="SUPFAM" id="SSF55874">
    <property type="entry name" value="ATPase domain of HSP90 chaperone/DNA topoisomerase II/histidine kinase"/>
    <property type="match status" value="1"/>
</dbReference>
<dbReference type="InterPro" id="IPR042240">
    <property type="entry name" value="CHASE_sf"/>
</dbReference>
<dbReference type="Pfam" id="PF00512">
    <property type="entry name" value="HisKA"/>
    <property type="match status" value="1"/>
</dbReference>
<dbReference type="InterPro" id="IPR005467">
    <property type="entry name" value="His_kinase_dom"/>
</dbReference>
<dbReference type="InterPro" id="IPR003594">
    <property type="entry name" value="HATPase_dom"/>
</dbReference>
<evidence type="ECO:0000256" key="5">
    <source>
        <dbReference type="ARBA" id="ARBA00022679"/>
    </source>
</evidence>
<evidence type="ECO:0000256" key="3">
    <source>
        <dbReference type="ARBA" id="ARBA00012438"/>
    </source>
</evidence>
<dbReference type="Pfam" id="PF02518">
    <property type="entry name" value="HATPase_c"/>
    <property type="match status" value="1"/>
</dbReference>
<keyword evidence="10 11" id="KW-0472">Membrane</keyword>
<dbReference type="RefSeq" id="WP_058317749.1">
    <property type="nucleotide sequence ID" value="NZ_CYSF01000005.1"/>
</dbReference>
<proteinExistence type="predicted"/>
<dbReference type="PROSITE" id="PS50839">
    <property type="entry name" value="CHASE"/>
    <property type="match status" value="1"/>
</dbReference>
<keyword evidence="15" id="KW-1185">Reference proteome</keyword>
<evidence type="ECO:0000256" key="10">
    <source>
        <dbReference type="ARBA" id="ARBA00023136"/>
    </source>
</evidence>
<dbReference type="PRINTS" id="PR00344">
    <property type="entry name" value="BCTRLSENSOR"/>
</dbReference>
<sequence>MSVLSLTSFSAWGRPMRAALQRMPFQGLSLGRYSPLRFMRNHTHLLIYIYLIASMAVIETVLERYTIGRAQALQTEDVSEQTNTLRARLQGEVLARALQMRGMAAAITVMPDMPADQFDAIAEQVTADAPVIRMVAAAPDLVIRHVHPATDNAALLGLDYRQYDQVMAVIETARTTGNTVLDGPLNIGGGKQGLVLRTPIFLPGDASDEAPARPFWGMMSATLDLGVFLEQSGIVQGARHLDIALRRPATAEQPPRMIFGAAELFEQGTIRQRIDLPQGNWELAARPKGGWDQFAEERRQLRFWVLLATVLALLVAAYLIEISRRKTAAEKNLINAINAISDGFALFDANDRLVMSNAQFRRSLGGVGQAALRPGMLFEDLLREGAARGLYPEAEGCEDDWVADRMLAHQAADFEQDELLSDGTWLRASERRTEDGWTVAFRMDITALKEAQLAAEAASLAKTEFLNIVTHELRTPLTVVLGYNAFLKDPATLPASQALSDQQGGISAAHQELLNTVARYAAKMDASGQHLLNLIQETLDYAKIEEGKMQIHPTDVPVRNLIEDVIDQFQQQADAKGLDLWAEADDVTVQADETRLKQILFNLVGNAMKFTNAGEVAIRTEVEGNTLRFSVMDTGQGIPKAEQSKVFDSFHQVEAADLRRQGGTGLGLSISRNLVELHGGRMSLQSREGHGSCFQFTIPLATTS</sequence>
<dbReference type="FunFam" id="3.30.565.10:FF:000010">
    <property type="entry name" value="Sensor histidine kinase RcsC"/>
    <property type="match status" value="1"/>
</dbReference>
<dbReference type="PANTHER" id="PTHR43047">
    <property type="entry name" value="TWO-COMPONENT HISTIDINE PROTEIN KINASE"/>
    <property type="match status" value="1"/>
</dbReference>
<feature type="domain" description="CHASE" evidence="13">
    <location>
        <begin position="139"/>
        <end position="236"/>
    </location>
</feature>
<dbReference type="InterPro" id="IPR003661">
    <property type="entry name" value="HisK_dim/P_dom"/>
</dbReference>
<keyword evidence="9" id="KW-0902">Two-component regulatory system</keyword>
<dbReference type="SUPFAM" id="SSF47384">
    <property type="entry name" value="Homodimeric domain of signal transducing histidine kinase"/>
    <property type="match status" value="1"/>
</dbReference>